<protein>
    <recommendedName>
        <fullName evidence="3">DUF2795 domain-containing protein</fullName>
    </recommendedName>
</protein>
<accession>K0JZ24</accession>
<dbReference type="PATRIC" id="fig|1179773.3.peg.2177"/>
<dbReference type="OrthoDB" id="6161020at2"/>
<dbReference type="eggNOG" id="ENOG5033FKY">
    <property type="taxonomic scope" value="Bacteria"/>
</dbReference>
<dbReference type="HOGENOM" id="CLU_159338_3_2_11"/>
<dbReference type="STRING" id="1179773.BN6_21860"/>
<evidence type="ECO:0008006" key="3">
    <source>
        <dbReference type="Google" id="ProtNLM"/>
    </source>
</evidence>
<dbReference type="Pfam" id="PF11387">
    <property type="entry name" value="DUF2795"/>
    <property type="match status" value="1"/>
</dbReference>
<dbReference type="Proteomes" id="UP000006281">
    <property type="component" value="Chromosome"/>
</dbReference>
<sequence length="63" mass="6560">MTTNPIEVQKHLSGVDYPADKDDVVSAAESQGASDDVLDALRALPDRSFESPTDVSGAIGDQG</sequence>
<gene>
    <name evidence="1" type="ordered locus">BN6_21860</name>
</gene>
<dbReference type="EMBL" id="HE804045">
    <property type="protein sequence ID" value="CCH29508.1"/>
    <property type="molecule type" value="Genomic_DNA"/>
</dbReference>
<dbReference type="AlphaFoldDB" id="K0JZ24"/>
<dbReference type="RefSeq" id="WP_015099620.1">
    <property type="nucleotide sequence ID" value="NC_019673.1"/>
</dbReference>
<organism evidence="1 2">
    <name type="scientific">Saccharothrix espanaensis (strain ATCC 51144 / DSM 44229 / JCM 9112 / NBRC 15066 / NRRL 15764)</name>
    <dbReference type="NCBI Taxonomy" id="1179773"/>
    <lineage>
        <taxon>Bacteria</taxon>
        <taxon>Bacillati</taxon>
        <taxon>Actinomycetota</taxon>
        <taxon>Actinomycetes</taxon>
        <taxon>Pseudonocardiales</taxon>
        <taxon>Pseudonocardiaceae</taxon>
        <taxon>Saccharothrix</taxon>
    </lineage>
</organism>
<keyword evidence="2" id="KW-1185">Reference proteome</keyword>
<dbReference type="KEGG" id="sesp:BN6_21860"/>
<name>K0JZ24_SACES</name>
<proteinExistence type="predicted"/>
<evidence type="ECO:0000313" key="2">
    <source>
        <dbReference type="Proteomes" id="UP000006281"/>
    </source>
</evidence>
<dbReference type="InterPro" id="IPR021527">
    <property type="entry name" value="DUF2795"/>
</dbReference>
<reference evidence="1 2" key="1">
    <citation type="journal article" date="2012" name="BMC Genomics">
        <title>Complete genome sequence of Saccharothrix espanaensis DSM 44229T and comparison to the other completely sequenced Pseudonocardiaceae.</title>
        <authorList>
            <person name="Strobel T."/>
            <person name="Al-Dilaimi A."/>
            <person name="Blom J."/>
            <person name="Gessner A."/>
            <person name="Kalinowski J."/>
            <person name="Luzhetska M."/>
            <person name="Puhler A."/>
            <person name="Szczepanowski R."/>
            <person name="Bechthold A."/>
            <person name="Ruckert C."/>
        </authorList>
    </citation>
    <scope>NUCLEOTIDE SEQUENCE [LARGE SCALE GENOMIC DNA]</scope>
    <source>
        <strain evidence="2">ATCC 51144 / DSM 44229 / JCM 9112 / NBRC 15066 / NRRL 15764</strain>
    </source>
</reference>
<evidence type="ECO:0000313" key="1">
    <source>
        <dbReference type="EMBL" id="CCH29508.1"/>
    </source>
</evidence>
<dbReference type="BioCyc" id="SESP1179773:BN6_RS10645-MONOMER"/>